<reference evidence="3 4" key="1">
    <citation type="submission" date="2023-04" db="EMBL/GenBank/DDBJ databases">
        <title>Genome of Basidiobolus ranarum AG-B5.</title>
        <authorList>
            <person name="Stajich J.E."/>
            <person name="Carter-House D."/>
            <person name="Gryganskyi A."/>
        </authorList>
    </citation>
    <scope>NUCLEOTIDE SEQUENCE [LARGE SCALE GENOMIC DNA]</scope>
    <source>
        <strain evidence="3 4">AG-B5</strain>
    </source>
</reference>
<name>A0ABR2WYT2_9FUNG</name>
<evidence type="ECO:0000313" key="4">
    <source>
        <dbReference type="Proteomes" id="UP001479436"/>
    </source>
</evidence>
<evidence type="ECO:0000313" key="3">
    <source>
        <dbReference type="EMBL" id="KAK9766644.1"/>
    </source>
</evidence>
<comment type="caution">
    <text evidence="3">The sequence shown here is derived from an EMBL/GenBank/DDBJ whole genome shotgun (WGS) entry which is preliminary data.</text>
</comment>
<evidence type="ECO:0000256" key="1">
    <source>
        <dbReference type="SAM" id="MobiDB-lite"/>
    </source>
</evidence>
<accession>A0ABR2WYT2</accession>
<dbReference type="InterPro" id="IPR046985">
    <property type="entry name" value="IP5"/>
</dbReference>
<evidence type="ECO:0000259" key="2">
    <source>
        <dbReference type="SMART" id="SM00128"/>
    </source>
</evidence>
<dbReference type="PANTHER" id="PTHR11200">
    <property type="entry name" value="INOSITOL 5-PHOSPHATASE"/>
    <property type="match status" value="1"/>
</dbReference>
<dbReference type="Gene3D" id="3.60.10.10">
    <property type="entry name" value="Endonuclease/exonuclease/phosphatase"/>
    <property type="match status" value="1"/>
</dbReference>
<sequence>MNSLWSGIRQILANKTSLFSPGQLSKKREFSLHSIHKSNNSTISSKSTNIEEDISQVESNNYSEQNEKLTNHQVVCKVKRTNGIREPCATNNSVLGTDGETKRIRWEERQRIRKEQRKRKRKLAELDRRTSLPASKARTRLGDGKYGNTVNINSSTMRNSSITKSVKNFLSAFETVLHNSKSKEAQRYSTLFDQPNETLDKNALKIFIGTWNMYGKPAPKTLYPFIETPTRAQTSATPYLSKKLAHPYHLLVIGTQECQRPISESVLFPSKEEWENQLIELLGPQYVLVKTETMAALHLAVFVWKECKHWIKEKNSAQVATGIGGVIANKGGVGISLLFGNTSFLFVNSHFTAHENKVAERNYDYKRIEKELKLDGYNLTEEKAALASDRFDYTFWFGDLNYRVMEKRTIIDAKLREGDMKYLHAREQLTIERRDGKVFLGFEEGPVNFLPTYKFDVIPHTSTSSSSNDSGGLVSGTDVYDSSSKARIPSWTDRVLYKRRSGKVKVYQYNGIMDMRGSDHRPVVGIFSVEFDWKKELIWELQKSFEQGTVTQTMEQQRDLTLAKLAKEQSSYCAMQ</sequence>
<proteinExistence type="predicted"/>
<dbReference type="SMART" id="SM00128">
    <property type="entry name" value="IPPc"/>
    <property type="match status" value="1"/>
</dbReference>
<keyword evidence="4" id="KW-1185">Reference proteome</keyword>
<feature type="region of interest" description="Disordered" evidence="1">
    <location>
        <begin position="115"/>
        <end position="146"/>
    </location>
</feature>
<dbReference type="InterPro" id="IPR000300">
    <property type="entry name" value="IPPc"/>
</dbReference>
<dbReference type="SUPFAM" id="SSF56219">
    <property type="entry name" value="DNase I-like"/>
    <property type="match status" value="1"/>
</dbReference>
<feature type="domain" description="Inositol polyphosphate-related phosphatase" evidence="2">
    <location>
        <begin position="202"/>
        <end position="535"/>
    </location>
</feature>
<dbReference type="Proteomes" id="UP001479436">
    <property type="component" value="Unassembled WGS sequence"/>
</dbReference>
<protein>
    <recommendedName>
        <fullName evidence="2">Inositol polyphosphate-related phosphatase domain-containing protein</fullName>
    </recommendedName>
</protein>
<dbReference type="Pfam" id="PF22669">
    <property type="entry name" value="Exo_endo_phos2"/>
    <property type="match status" value="2"/>
</dbReference>
<dbReference type="PANTHER" id="PTHR11200:SF275">
    <property type="entry name" value="LD06095P"/>
    <property type="match status" value="1"/>
</dbReference>
<gene>
    <name evidence="3" type="ORF">K7432_004131</name>
</gene>
<dbReference type="InterPro" id="IPR036691">
    <property type="entry name" value="Endo/exonu/phosph_ase_sf"/>
</dbReference>
<organism evidence="3 4">
    <name type="scientific">Basidiobolus ranarum</name>
    <dbReference type="NCBI Taxonomy" id="34480"/>
    <lineage>
        <taxon>Eukaryota</taxon>
        <taxon>Fungi</taxon>
        <taxon>Fungi incertae sedis</taxon>
        <taxon>Zoopagomycota</taxon>
        <taxon>Entomophthoromycotina</taxon>
        <taxon>Basidiobolomycetes</taxon>
        <taxon>Basidiobolales</taxon>
        <taxon>Basidiobolaceae</taxon>
        <taxon>Basidiobolus</taxon>
    </lineage>
</organism>
<dbReference type="EMBL" id="JASJQH010000137">
    <property type="protein sequence ID" value="KAK9766644.1"/>
    <property type="molecule type" value="Genomic_DNA"/>
</dbReference>